<dbReference type="AlphaFoldDB" id="A0ABD0MPC9"/>
<reference evidence="2 3" key="1">
    <citation type="submission" date="2024-05" db="EMBL/GenBank/DDBJ databases">
        <title>Genome sequencing and assembly of Indian major carp, Cirrhinus mrigala (Hamilton, 1822).</title>
        <authorList>
            <person name="Mohindra V."/>
            <person name="Chowdhury L.M."/>
            <person name="Lal K."/>
            <person name="Jena J.K."/>
        </authorList>
    </citation>
    <scope>NUCLEOTIDE SEQUENCE [LARGE SCALE GENOMIC DNA]</scope>
    <source>
        <strain evidence="2">CM1030</strain>
        <tissue evidence="2">Blood</tissue>
    </source>
</reference>
<name>A0ABD0MPC9_CIRMR</name>
<feature type="compositionally biased region" description="Acidic residues" evidence="1">
    <location>
        <begin position="13"/>
        <end position="24"/>
    </location>
</feature>
<gene>
    <name evidence="2" type="ORF">M9458_053749</name>
</gene>
<feature type="non-terminal residue" evidence="2">
    <location>
        <position position="64"/>
    </location>
</feature>
<dbReference type="Proteomes" id="UP001529510">
    <property type="component" value="Unassembled WGS sequence"/>
</dbReference>
<sequence>MGGSDGSSGRDPEMEEDTGGEFEESNTNTWEKVGNRKKKKSGSLTTDTESERDRQIKKRKEEHK</sequence>
<evidence type="ECO:0000313" key="3">
    <source>
        <dbReference type="Proteomes" id="UP001529510"/>
    </source>
</evidence>
<comment type="caution">
    <text evidence="2">The sequence shown here is derived from an EMBL/GenBank/DDBJ whole genome shotgun (WGS) entry which is preliminary data.</text>
</comment>
<organism evidence="2 3">
    <name type="scientific">Cirrhinus mrigala</name>
    <name type="common">Mrigala</name>
    <dbReference type="NCBI Taxonomy" id="683832"/>
    <lineage>
        <taxon>Eukaryota</taxon>
        <taxon>Metazoa</taxon>
        <taxon>Chordata</taxon>
        <taxon>Craniata</taxon>
        <taxon>Vertebrata</taxon>
        <taxon>Euteleostomi</taxon>
        <taxon>Actinopterygii</taxon>
        <taxon>Neopterygii</taxon>
        <taxon>Teleostei</taxon>
        <taxon>Ostariophysi</taxon>
        <taxon>Cypriniformes</taxon>
        <taxon>Cyprinidae</taxon>
        <taxon>Labeoninae</taxon>
        <taxon>Labeonini</taxon>
        <taxon>Cirrhinus</taxon>
    </lineage>
</organism>
<proteinExistence type="predicted"/>
<keyword evidence="3" id="KW-1185">Reference proteome</keyword>
<evidence type="ECO:0000313" key="2">
    <source>
        <dbReference type="EMBL" id="KAL0150937.1"/>
    </source>
</evidence>
<evidence type="ECO:0000256" key="1">
    <source>
        <dbReference type="SAM" id="MobiDB-lite"/>
    </source>
</evidence>
<dbReference type="EMBL" id="JAMKFB020000264">
    <property type="protein sequence ID" value="KAL0150937.1"/>
    <property type="molecule type" value="Genomic_DNA"/>
</dbReference>
<feature type="compositionally biased region" description="Basic residues" evidence="1">
    <location>
        <begin position="55"/>
        <end position="64"/>
    </location>
</feature>
<protein>
    <submittedName>
        <fullName evidence="2">Uncharacterized protein</fullName>
    </submittedName>
</protein>
<accession>A0ABD0MPC9</accession>
<feature type="region of interest" description="Disordered" evidence="1">
    <location>
        <begin position="1"/>
        <end position="64"/>
    </location>
</feature>